<evidence type="ECO:0000259" key="2">
    <source>
        <dbReference type="Pfam" id="PF12804"/>
    </source>
</evidence>
<evidence type="ECO:0000256" key="1">
    <source>
        <dbReference type="ARBA" id="ARBA00022842"/>
    </source>
</evidence>
<reference evidence="3" key="1">
    <citation type="submission" date="2021-09" db="EMBL/GenBank/DDBJ databases">
        <title>First case of bloodstream infection caused by Mixta hanseatica sp. nov., a member of the Erwiniaceae family.</title>
        <authorList>
            <person name="Both A."/>
            <person name="Huang J."/>
            <person name="Wenzel P."/>
            <person name="Aepfelbacher M."/>
            <person name="Rohde H."/>
            <person name="Christner M."/>
            <person name="Hentschke M."/>
        </authorList>
    </citation>
    <scope>NUCLEOTIDE SEQUENCE</scope>
    <source>
        <strain evidence="3">X22927</strain>
    </source>
</reference>
<gene>
    <name evidence="3" type="ORF">K6958_05335</name>
</gene>
<evidence type="ECO:0000313" key="4">
    <source>
        <dbReference type="Proteomes" id="UP001056635"/>
    </source>
</evidence>
<evidence type="ECO:0000313" key="3">
    <source>
        <dbReference type="EMBL" id="UQY45105.1"/>
    </source>
</evidence>
<sequence>MARNAGAKKQCLVLAAGLSSRMGEWKMMLPWGDTTILDSALENALSFCDRVLLVTGYQGARLQRRYAGRAAITLCHNENYLQGMFSSVRCGAKRLAPGDFFVVPGDMPLLSGEIYAALWRHRYLNCCLVPEYDGGCGHPVLLPADMREVILQANNEANLKALVKARGRQPVSVATPCIHWDLDTPAQYQQLFGIPLMSDHTF</sequence>
<organism evidence="3 4">
    <name type="scientific">Mixta hanseatica</name>
    <dbReference type="NCBI Taxonomy" id="2872648"/>
    <lineage>
        <taxon>Bacteria</taxon>
        <taxon>Pseudomonadati</taxon>
        <taxon>Pseudomonadota</taxon>
        <taxon>Gammaproteobacteria</taxon>
        <taxon>Enterobacterales</taxon>
        <taxon>Erwiniaceae</taxon>
        <taxon>Mixta</taxon>
    </lineage>
</organism>
<dbReference type="InterPro" id="IPR029044">
    <property type="entry name" value="Nucleotide-diphossugar_trans"/>
</dbReference>
<dbReference type="RefSeq" id="WP_249893685.1">
    <property type="nucleotide sequence ID" value="NZ_CP082904.1"/>
</dbReference>
<dbReference type="Gene3D" id="3.90.550.10">
    <property type="entry name" value="Spore Coat Polysaccharide Biosynthesis Protein SpsA, Chain A"/>
    <property type="match status" value="1"/>
</dbReference>
<protein>
    <submittedName>
        <fullName evidence="3">NTP transferase domain-containing protein</fullName>
    </submittedName>
</protein>
<dbReference type="GO" id="GO:0016740">
    <property type="term" value="F:transferase activity"/>
    <property type="evidence" value="ECO:0007669"/>
    <property type="project" value="UniProtKB-KW"/>
</dbReference>
<dbReference type="Pfam" id="PF12804">
    <property type="entry name" value="NTP_transf_3"/>
    <property type="match status" value="1"/>
</dbReference>
<accession>A0ABY4RA77</accession>
<keyword evidence="4" id="KW-1185">Reference proteome</keyword>
<dbReference type="PANTHER" id="PTHR43777:SF1">
    <property type="entry name" value="MOLYBDENUM COFACTOR CYTIDYLYLTRANSFERASE"/>
    <property type="match status" value="1"/>
</dbReference>
<dbReference type="Proteomes" id="UP001056635">
    <property type="component" value="Chromosome"/>
</dbReference>
<name>A0ABY4RA77_9GAMM</name>
<dbReference type="EMBL" id="CP082904">
    <property type="protein sequence ID" value="UQY45105.1"/>
    <property type="molecule type" value="Genomic_DNA"/>
</dbReference>
<dbReference type="CDD" id="cd04182">
    <property type="entry name" value="GT_2_like_f"/>
    <property type="match status" value="1"/>
</dbReference>
<keyword evidence="3" id="KW-0808">Transferase</keyword>
<feature type="domain" description="MobA-like NTP transferase" evidence="2">
    <location>
        <begin position="11"/>
        <end position="166"/>
    </location>
</feature>
<dbReference type="InterPro" id="IPR025877">
    <property type="entry name" value="MobA-like_NTP_Trfase"/>
</dbReference>
<dbReference type="SUPFAM" id="SSF53448">
    <property type="entry name" value="Nucleotide-diphospho-sugar transferases"/>
    <property type="match status" value="1"/>
</dbReference>
<keyword evidence="1" id="KW-0460">Magnesium</keyword>
<dbReference type="PANTHER" id="PTHR43777">
    <property type="entry name" value="MOLYBDENUM COFACTOR CYTIDYLYLTRANSFERASE"/>
    <property type="match status" value="1"/>
</dbReference>
<proteinExistence type="predicted"/>